<dbReference type="Proteomes" id="UP001205105">
    <property type="component" value="Unassembled WGS sequence"/>
</dbReference>
<feature type="domain" description="G-patch" evidence="2">
    <location>
        <begin position="70"/>
        <end position="118"/>
    </location>
</feature>
<dbReference type="AlphaFoldDB" id="A0AAD5DVJ0"/>
<dbReference type="PANTHER" id="PTHR47251:SF1">
    <property type="entry name" value="FINGER DOMAIN PROTEIN, PUTATIVE (AFU_ORTHOLOGUE AFUA_3G04180)-RELATED"/>
    <property type="match status" value="1"/>
</dbReference>
<comment type="caution">
    <text evidence="3">The sequence shown here is derived from an EMBL/GenBank/DDBJ whole genome shotgun (WGS) entry which is preliminary data.</text>
</comment>
<protein>
    <recommendedName>
        <fullName evidence="2">G-patch domain-containing protein</fullName>
    </recommendedName>
</protein>
<dbReference type="PROSITE" id="PS00028">
    <property type="entry name" value="ZINC_FINGER_C2H2_1"/>
    <property type="match status" value="1"/>
</dbReference>
<name>A0AAD5DVJ0_9CHLO</name>
<dbReference type="InterPro" id="IPR000467">
    <property type="entry name" value="G_patch_dom"/>
</dbReference>
<dbReference type="Pfam" id="PF01585">
    <property type="entry name" value="G-patch"/>
    <property type="match status" value="1"/>
</dbReference>
<dbReference type="SMART" id="SM00443">
    <property type="entry name" value="G_patch"/>
    <property type="match status" value="1"/>
</dbReference>
<dbReference type="GO" id="GO:0003676">
    <property type="term" value="F:nucleic acid binding"/>
    <property type="evidence" value="ECO:0007669"/>
    <property type="project" value="InterPro"/>
</dbReference>
<evidence type="ECO:0000313" key="4">
    <source>
        <dbReference type="Proteomes" id="UP001205105"/>
    </source>
</evidence>
<accession>A0AAD5DVJ0</accession>
<organism evidence="3 4">
    <name type="scientific">Chlorella ohadii</name>
    <dbReference type="NCBI Taxonomy" id="2649997"/>
    <lineage>
        <taxon>Eukaryota</taxon>
        <taxon>Viridiplantae</taxon>
        <taxon>Chlorophyta</taxon>
        <taxon>core chlorophytes</taxon>
        <taxon>Trebouxiophyceae</taxon>
        <taxon>Chlorellales</taxon>
        <taxon>Chlorellaceae</taxon>
        <taxon>Chlorella clade</taxon>
        <taxon>Chlorella</taxon>
    </lineage>
</organism>
<keyword evidence="4" id="KW-1185">Reference proteome</keyword>
<dbReference type="EMBL" id="JADXDR010000024">
    <property type="protein sequence ID" value="KAI7844765.1"/>
    <property type="molecule type" value="Genomic_DNA"/>
</dbReference>
<dbReference type="PROSITE" id="PS50174">
    <property type="entry name" value="G_PATCH"/>
    <property type="match status" value="1"/>
</dbReference>
<evidence type="ECO:0000256" key="1">
    <source>
        <dbReference type="SAM" id="MobiDB-lite"/>
    </source>
</evidence>
<evidence type="ECO:0000259" key="2">
    <source>
        <dbReference type="PROSITE" id="PS50174"/>
    </source>
</evidence>
<feature type="compositionally biased region" description="Basic and acidic residues" evidence="1">
    <location>
        <begin position="205"/>
        <end position="217"/>
    </location>
</feature>
<dbReference type="InterPro" id="IPR036236">
    <property type="entry name" value="Znf_C2H2_sf"/>
</dbReference>
<evidence type="ECO:0000313" key="3">
    <source>
        <dbReference type="EMBL" id="KAI7844765.1"/>
    </source>
</evidence>
<feature type="region of interest" description="Disordered" evidence="1">
    <location>
        <begin position="189"/>
        <end position="217"/>
    </location>
</feature>
<sequence>MDLNVVDPRLAAGRGEEYRAGALRDRQAALLALEAAEGDGDFRLPLSHRYEENVDLESTEVATIDTAIPESNVGYQLLQRMGWRPGGGLGREQQGITEPVRLDASDNGVRIGLGRQEVERQYTAAEFIERRALEAEAERQSKIREEVKYELRMFYCQVCHKQYQAAHEMEEHLSSYDHHHRKRLAETRAMLAERTKKERSKKERKRQEREMARMAAQ</sequence>
<dbReference type="InterPro" id="IPR013087">
    <property type="entry name" value="Znf_C2H2_type"/>
</dbReference>
<proteinExistence type="predicted"/>
<gene>
    <name evidence="3" type="ORF">COHA_001647</name>
</gene>
<reference evidence="3" key="1">
    <citation type="submission" date="2020-11" db="EMBL/GenBank/DDBJ databases">
        <title>Chlorella ohadii genome sequencing and assembly.</title>
        <authorList>
            <person name="Murik O."/>
            <person name="Treves H."/>
            <person name="Kedem I."/>
            <person name="Shotland Y."/>
            <person name="Kaplan A."/>
        </authorList>
    </citation>
    <scope>NUCLEOTIDE SEQUENCE</scope>
    <source>
        <strain evidence="3">1</strain>
    </source>
</reference>
<dbReference type="PANTHER" id="PTHR47251">
    <property type="entry name" value="FINGER DOMAIN PROTEIN, PUTATIVE (AFU_ORTHOLOGUE AFUA_3G04180)-RELATED"/>
    <property type="match status" value="1"/>
</dbReference>
<dbReference type="SUPFAM" id="SSF57667">
    <property type="entry name" value="beta-beta-alpha zinc fingers"/>
    <property type="match status" value="1"/>
</dbReference>